<dbReference type="SUPFAM" id="SSF160574">
    <property type="entry name" value="BT0923-like"/>
    <property type="match status" value="1"/>
</dbReference>
<feature type="compositionally biased region" description="Low complexity" evidence="1">
    <location>
        <begin position="20"/>
        <end position="41"/>
    </location>
</feature>
<organism evidence="4 5">
    <name type="scientific">Atopococcus tabaci</name>
    <dbReference type="NCBI Taxonomy" id="269774"/>
    <lineage>
        <taxon>Bacteria</taxon>
        <taxon>Bacillati</taxon>
        <taxon>Bacillota</taxon>
        <taxon>Bacilli</taxon>
        <taxon>Lactobacillales</taxon>
        <taxon>Carnobacteriaceae</taxon>
        <taxon>Atopococcus</taxon>
    </lineage>
</organism>
<name>A0AA43ZRG1_9LACT</name>
<keyword evidence="5" id="KW-1185">Reference proteome</keyword>
<keyword evidence="2" id="KW-0732">Signal</keyword>
<proteinExistence type="predicted"/>
<sequence length="219" mass="23778">MKWKKFAVVTLATTAILAGCGNDSQETTPVEETQQESQVESNVEDNATDGDSAATESKTDIQEDLENPTSSDAPGLEAQTFEIDLMAAVDIFDETFPGASIDSVDFEIKNGEPQYSIDGFDGQNEYELDIHADSGEILKQETDSDTDTDDDAIDFSLVISPQEAMEIALEDAGNAKVKDWDLSVDDGRTLYEIDLEDEDPNLFDDVDVDAVTGEIVGQS</sequence>
<dbReference type="Proteomes" id="UP001171751">
    <property type="component" value="Unassembled WGS sequence"/>
</dbReference>
<evidence type="ECO:0000313" key="4">
    <source>
        <dbReference type="EMBL" id="MDO5457065.1"/>
    </source>
</evidence>
<dbReference type="PROSITE" id="PS51257">
    <property type="entry name" value="PROKAR_LIPOPROTEIN"/>
    <property type="match status" value="1"/>
</dbReference>
<feature type="domain" description="PepSY" evidence="3">
    <location>
        <begin position="88"/>
        <end position="141"/>
    </location>
</feature>
<feature type="domain" description="PepSY" evidence="3">
    <location>
        <begin position="159"/>
        <end position="218"/>
    </location>
</feature>
<accession>A0AA43ZRG1</accession>
<dbReference type="AlphaFoldDB" id="A0AA43ZRG1"/>
<evidence type="ECO:0000256" key="2">
    <source>
        <dbReference type="SAM" id="SignalP"/>
    </source>
</evidence>
<evidence type="ECO:0000313" key="5">
    <source>
        <dbReference type="Proteomes" id="UP001171751"/>
    </source>
</evidence>
<feature type="chain" id="PRO_5041470105" evidence="2">
    <location>
        <begin position="21"/>
        <end position="219"/>
    </location>
</feature>
<evidence type="ECO:0000256" key="1">
    <source>
        <dbReference type="SAM" id="MobiDB-lite"/>
    </source>
</evidence>
<dbReference type="InterPro" id="IPR025711">
    <property type="entry name" value="PepSY"/>
</dbReference>
<reference evidence="4" key="1">
    <citation type="submission" date="2023-07" db="EMBL/GenBank/DDBJ databases">
        <title>Between Cages and Wild: Unraveling the Impact of Captivity on Animal Microbiomes and Antimicrobial Resistance.</title>
        <authorList>
            <person name="Schmartz G.P."/>
            <person name="Rehner J."/>
            <person name="Schuff M.J."/>
            <person name="Becker S.L."/>
            <person name="Kravczyk M."/>
            <person name="Gurevich A."/>
            <person name="Francke R."/>
            <person name="Mueller R."/>
            <person name="Keller V."/>
            <person name="Keller A."/>
        </authorList>
    </citation>
    <scope>NUCLEOTIDE SEQUENCE</scope>
    <source>
        <strain evidence="4">S39M_St_73</strain>
    </source>
</reference>
<gene>
    <name evidence="4" type="ORF">Q4F26_01840</name>
</gene>
<dbReference type="Pfam" id="PF03413">
    <property type="entry name" value="PepSY"/>
    <property type="match status" value="2"/>
</dbReference>
<dbReference type="Gene3D" id="3.10.450.40">
    <property type="match status" value="2"/>
</dbReference>
<feature type="region of interest" description="Disordered" evidence="1">
    <location>
        <begin position="20"/>
        <end position="78"/>
    </location>
</feature>
<comment type="caution">
    <text evidence="4">The sequence shown here is derived from an EMBL/GenBank/DDBJ whole genome shotgun (WGS) entry which is preliminary data.</text>
</comment>
<evidence type="ECO:0000259" key="3">
    <source>
        <dbReference type="Pfam" id="PF03413"/>
    </source>
</evidence>
<dbReference type="EMBL" id="JAUNQW010000005">
    <property type="protein sequence ID" value="MDO5457065.1"/>
    <property type="molecule type" value="Genomic_DNA"/>
</dbReference>
<protein>
    <submittedName>
        <fullName evidence="4">PepSY domain-containing protein</fullName>
    </submittedName>
</protein>
<feature type="signal peptide" evidence="2">
    <location>
        <begin position="1"/>
        <end position="20"/>
    </location>
</feature>